<dbReference type="EMBL" id="CP009574">
    <property type="protein sequence ID" value="AIT10103.1"/>
    <property type="molecule type" value="Genomic_DNA"/>
</dbReference>
<evidence type="ECO:0000313" key="1">
    <source>
        <dbReference type="EMBL" id="AIT10103.1"/>
    </source>
</evidence>
<sequence length="246" mass="27584">MKKTSLIIATTITLGSCSCSYFNDSLTKNHIQKPKSSIVYQVTPEKPDISPNAISPLSNRNVGNIQGIADYLSSAFLTRHKDENSEDGYLTAYQITYVTNTPKSFGTYIRCNHDEQGIYHCNPRDTYTCKEQICKGKDDYSQCMKNCPAIGSSDQIGAGWINKDLDDPVMYFSLPQQAECSENQHIGNDNCTWKVTKDLGSIGLKEILDKGLILKPKTKESSDEKQLRVEKNTEILKEILKSHNIN</sequence>
<name>A0A097ERA3_9GAMM</name>
<evidence type="ECO:0008006" key="3">
    <source>
        <dbReference type="Google" id="ProtNLM"/>
    </source>
</evidence>
<gene>
    <name evidence="1" type="ORF">LO80_09040</name>
</gene>
<accession>A0A097ERA3</accession>
<protein>
    <recommendedName>
        <fullName evidence="3">Lipoprotein</fullName>
    </recommendedName>
</protein>
<keyword evidence="2" id="KW-1185">Reference proteome</keyword>
<reference evidence="1 2" key="1">
    <citation type="submission" date="2014-10" db="EMBL/GenBank/DDBJ databases">
        <title>Whole genome sequence of Francisella endociliophora strain FSC1006, isolated from a laboratory culture of the marine ciliate Euplotes raikovi.</title>
        <authorList>
            <person name="Granberg M."/>
            <person name="Backman S."/>
            <person name="Lundmark E."/>
            <person name="Nilsson E."/>
            <person name="Karlsson E."/>
            <person name="Thelaus J."/>
            <person name="Ohrman C."/>
            <person name="Larkeryd A."/>
            <person name="Stenberg P."/>
        </authorList>
    </citation>
    <scope>NUCLEOTIDE SEQUENCE [LARGE SCALE GENOMIC DNA]</scope>
    <source>
        <strain evidence="1 2">FSC1006</strain>
    </source>
</reference>
<organism evidence="1 2">
    <name type="scientific">Candidatus Francisella endociliophora</name>
    <dbReference type="NCBI Taxonomy" id="653937"/>
    <lineage>
        <taxon>Bacteria</taxon>
        <taxon>Pseudomonadati</taxon>
        <taxon>Pseudomonadota</taxon>
        <taxon>Gammaproteobacteria</taxon>
        <taxon>Thiotrichales</taxon>
        <taxon>Francisellaceae</taxon>
        <taxon>Francisella</taxon>
    </lineage>
</organism>
<dbReference type="AlphaFoldDB" id="A0A097ERA3"/>
<proteinExistence type="predicted"/>
<dbReference type="RefSeq" id="WP_040010477.1">
    <property type="nucleotide sequence ID" value="NZ_CP009574.1"/>
</dbReference>
<dbReference type="HOGENOM" id="CLU_1127760_0_0_6"/>
<dbReference type="Proteomes" id="UP000029672">
    <property type="component" value="Chromosome"/>
</dbReference>
<evidence type="ECO:0000313" key="2">
    <source>
        <dbReference type="Proteomes" id="UP000029672"/>
    </source>
</evidence>
<dbReference type="PROSITE" id="PS51257">
    <property type="entry name" value="PROKAR_LIPOPROTEIN"/>
    <property type="match status" value="1"/>
</dbReference>
<dbReference type="KEGG" id="frf:LO80_09040"/>